<evidence type="ECO:0000313" key="2">
    <source>
        <dbReference type="Proteomes" id="UP000814033"/>
    </source>
</evidence>
<dbReference type="Proteomes" id="UP000814033">
    <property type="component" value="Unassembled WGS sequence"/>
</dbReference>
<comment type="caution">
    <text evidence="1">The sequence shown here is derived from an EMBL/GenBank/DDBJ whole genome shotgun (WGS) entry which is preliminary data.</text>
</comment>
<name>A0ACB8RV63_9AGAM</name>
<protein>
    <submittedName>
        <fullName evidence="1">Cytochrome P450</fullName>
    </submittedName>
</protein>
<proteinExistence type="predicted"/>
<organism evidence="1 2">
    <name type="scientific">Auriscalpium vulgare</name>
    <dbReference type="NCBI Taxonomy" id="40419"/>
    <lineage>
        <taxon>Eukaryota</taxon>
        <taxon>Fungi</taxon>
        <taxon>Dikarya</taxon>
        <taxon>Basidiomycota</taxon>
        <taxon>Agaricomycotina</taxon>
        <taxon>Agaricomycetes</taxon>
        <taxon>Russulales</taxon>
        <taxon>Auriscalpiaceae</taxon>
        <taxon>Auriscalpium</taxon>
    </lineage>
</organism>
<evidence type="ECO:0000313" key="1">
    <source>
        <dbReference type="EMBL" id="KAI0047423.1"/>
    </source>
</evidence>
<reference evidence="1" key="1">
    <citation type="submission" date="2021-02" db="EMBL/GenBank/DDBJ databases">
        <authorList>
            <consortium name="DOE Joint Genome Institute"/>
            <person name="Ahrendt S."/>
            <person name="Looney B.P."/>
            <person name="Miyauchi S."/>
            <person name="Morin E."/>
            <person name="Drula E."/>
            <person name="Courty P.E."/>
            <person name="Chicoki N."/>
            <person name="Fauchery L."/>
            <person name="Kohler A."/>
            <person name="Kuo A."/>
            <person name="Labutti K."/>
            <person name="Pangilinan J."/>
            <person name="Lipzen A."/>
            <person name="Riley R."/>
            <person name="Andreopoulos W."/>
            <person name="He G."/>
            <person name="Johnson J."/>
            <person name="Barry K.W."/>
            <person name="Grigoriev I.V."/>
            <person name="Nagy L."/>
            <person name="Hibbett D."/>
            <person name="Henrissat B."/>
            <person name="Matheny P.B."/>
            <person name="Labbe J."/>
            <person name="Martin F."/>
        </authorList>
    </citation>
    <scope>NUCLEOTIDE SEQUENCE</scope>
    <source>
        <strain evidence="1">FP105234-sp</strain>
    </source>
</reference>
<sequence>MYLAAFCSIFGGILLFCALRVWRLRKSRNPCGLPYPPRPKPKFLVGNLGDIPRGNNEWLEYMRMSEELGADIVYYQVLGKNILVLNSFQAANDLLDKRSAVFSDRPRLPLLKELKGWDWNLLVMSYHEGFATHRRLVQQSFQPSVVTKDHHPVMQREVLVLLRNLLEQPIDFVPHLKRMAGAIIMMVTYGYEVAPKDDKFVRLAEEIRDLGSKTPSLSALVDFMPALKYLPTWFPGASFHRLARHSTKLSTMMREAPFQMVKERLANGTAQPSLVSSLLDRAVSGEDIDDALIKNCGGVVYSAGADTTASALTNAMLALMRYPDVQERAHRELDQVIGRDRLPAFEDRSKLPYIGALLKEVLRWKVVTPLGVPHCTTQDEVYRGTFIPERTIVIANLHAMLHDKTIYEDPDRFEPERHLLQEDDSASDSFRMSFGFGRRICPGRYFAEDSIWLALASILQVFQISKLVDATGRPIDTHVTWTSGLVSNASPFTCNITTRFPGAESLLVDVD</sequence>
<dbReference type="EMBL" id="MU275905">
    <property type="protein sequence ID" value="KAI0047423.1"/>
    <property type="molecule type" value="Genomic_DNA"/>
</dbReference>
<gene>
    <name evidence="1" type="ORF">FA95DRAFT_1492526</name>
</gene>
<reference evidence="1" key="2">
    <citation type="journal article" date="2022" name="New Phytol.">
        <title>Evolutionary transition to the ectomycorrhizal habit in the genomes of a hyperdiverse lineage of mushroom-forming fungi.</title>
        <authorList>
            <person name="Looney B."/>
            <person name="Miyauchi S."/>
            <person name="Morin E."/>
            <person name="Drula E."/>
            <person name="Courty P.E."/>
            <person name="Kohler A."/>
            <person name="Kuo A."/>
            <person name="LaButti K."/>
            <person name="Pangilinan J."/>
            <person name="Lipzen A."/>
            <person name="Riley R."/>
            <person name="Andreopoulos W."/>
            <person name="He G."/>
            <person name="Johnson J."/>
            <person name="Nolan M."/>
            <person name="Tritt A."/>
            <person name="Barry K.W."/>
            <person name="Grigoriev I.V."/>
            <person name="Nagy L.G."/>
            <person name="Hibbett D."/>
            <person name="Henrissat B."/>
            <person name="Matheny P.B."/>
            <person name="Labbe J."/>
            <person name="Martin F.M."/>
        </authorList>
    </citation>
    <scope>NUCLEOTIDE SEQUENCE</scope>
    <source>
        <strain evidence="1">FP105234-sp</strain>
    </source>
</reference>
<keyword evidence="2" id="KW-1185">Reference proteome</keyword>
<accession>A0ACB8RV63</accession>